<feature type="compositionally biased region" description="Low complexity" evidence="1">
    <location>
        <begin position="86"/>
        <end position="96"/>
    </location>
</feature>
<proteinExistence type="predicted"/>
<protein>
    <submittedName>
        <fullName evidence="2">RNA-binding protein</fullName>
    </submittedName>
</protein>
<feature type="compositionally biased region" description="Low complexity" evidence="1">
    <location>
        <begin position="48"/>
        <end position="74"/>
    </location>
</feature>
<accession>A0A9W9VQH6</accession>
<dbReference type="GeneID" id="81373472"/>
<feature type="region of interest" description="Disordered" evidence="1">
    <location>
        <begin position="1"/>
        <end position="113"/>
    </location>
</feature>
<evidence type="ECO:0000313" key="2">
    <source>
        <dbReference type="EMBL" id="KAJ5387314.1"/>
    </source>
</evidence>
<name>A0A9W9VQH6_9EURO</name>
<feature type="compositionally biased region" description="Basic and acidic residues" evidence="1">
    <location>
        <begin position="97"/>
        <end position="113"/>
    </location>
</feature>
<comment type="caution">
    <text evidence="2">The sequence shown here is derived from an EMBL/GenBank/DDBJ whole genome shotgun (WGS) entry which is preliminary data.</text>
</comment>
<sequence>MAEPEDLEEDLFADLYDADESTTRTTSAVEASKPVEPVAAAVPPPAEEPAAAPVSAVPTYDSSAPDSYPSYQAPQQDYNAGYQNGSQASAPPAQAPHADHEPHGSGTGIKEDG</sequence>
<feature type="compositionally biased region" description="Acidic residues" evidence="1">
    <location>
        <begin position="1"/>
        <end position="20"/>
    </location>
</feature>
<evidence type="ECO:0000313" key="3">
    <source>
        <dbReference type="Proteomes" id="UP001147747"/>
    </source>
</evidence>
<feature type="compositionally biased region" description="Low complexity" evidence="1">
    <location>
        <begin position="28"/>
        <end position="41"/>
    </location>
</feature>
<dbReference type="EMBL" id="JAPZBU010000009">
    <property type="protein sequence ID" value="KAJ5387314.1"/>
    <property type="molecule type" value="Genomic_DNA"/>
</dbReference>
<reference evidence="2" key="1">
    <citation type="submission" date="2022-12" db="EMBL/GenBank/DDBJ databases">
        <authorList>
            <person name="Petersen C."/>
        </authorList>
    </citation>
    <scope>NUCLEOTIDE SEQUENCE</scope>
    <source>
        <strain evidence="2">IBT 29677</strain>
    </source>
</reference>
<organism evidence="2 3">
    <name type="scientific">Penicillium cosmopolitanum</name>
    <dbReference type="NCBI Taxonomy" id="1131564"/>
    <lineage>
        <taxon>Eukaryota</taxon>
        <taxon>Fungi</taxon>
        <taxon>Dikarya</taxon>
        <taxon>Ascomycota</taxon>
        <taxon>Pezizomycotina</taxon>
        <taxon>Eurotiomycetes</taxon>
        <taxon>Eurotiomycetidae</taxon>
        <taxon>Eurotiales</taxon>
        <taxon>Aspergillaceae</taxon>
        <taxon>Penicillium</taxon>
    </lineage>
</organism>
<dbReference type="Proteomes" id="UP001147747">
    <property type="component" value="Unassembled WGS sequence"/>
</dbReference>
<keyword evidence="3" id="KW-1185">Reference proteome</keyword>
<evidence type="ECO:0000256" key="1">
    <source>
        <dbReference type="SAM" id="MobiDB-lite"/>
    </source>
</evidence>
<reference evidence="2" key="2">
    <citation type="journal article" date="2023" name="IMA Fungus">
        <title>Comparative genomic study of the Penicillium genus elucidates a diverse pangenome and 15 lateral gene transfer events.</title>
        <authorList>
            <person name="Petersen C."/>
            <person name="Sorensen T."/>
            <person name="Nielsen M.R."/>
            <person name="Sondergaard T.E."/>
            <person name="Sorensen J.L."/>
            <person name="Fitzpatrick D.A."/>
            <person name="Frisvad J.C."/>
            <person name="Nielsen K.L."/>
        </authorList>
    </citation>
    <scope>NUCLEOTIDE SEQUENCE</scope>
    <source>
        <strain evidence="2">IBT 29677</strain>
    </source>
</reference>
<feature type="compositionally biased region" description="Polar residues" evidence="1">
    <location>
        <begin position="75"/>
        <end position="85"/>
    </location>
</feature>
<dbReference type="RefSeq" id="XP_056485112.1">
    <property type="nucleotide sequence ID" value="XM_056634492.1"/>
</dbReference>
<gene>
    <name evidence="2" type="ORF">N7509_009855</name>
</gene>
<dbReference type="AlphaFoldDB" id="A0A9W9VQH6"/>